<dbReference type="SMART" id="SM00387">
    <property type="entry name" value="HATPase_c"/>
    <property type="match status" value="1"/>
</dbReference>
<dbReference type="Gene3D" id="2.130.10.10">
    <property type="entry name" value="YVTN repeat-like/Quinoprotein amine dehydrogenase"/>
    <property type="match status" value="3"/>
</dbReference>
<dbReference type="PANTHER" id="PTHR43547:SF2">
    <property type="entry name" value="HYBRID SIGNAL TRANSDUCTION HISTIDINE KINASE C"/>
    <property type="match status" value="1"/>
</dbReference>
<dbReference type="InterPro" id="IPR009057">
    <property type="entry name" value="Homeodomain-like_sf"/>
</dbReference>
<evidence type="ECO:0000313" key="13">
    <source>
        <dbReference type="Proteomes" id="UP000269076"/>
    </source>
</evidence>
<evidence type="ECO:0000313" key="12">
    <source>
        <dbReference type="EMBL" id="AZA62787.1"/>
    </source>
</evidence>
<dbReference type="SUPFAM" id="SSF50998">
    <property type="entry name" value="Quinoprotein alcohol dehydrogenase-like"/>
    <property type="match status" value="1"/>
</dbReference>
<evidence type="ECO:0000256" key="1">
    <source>
        <dbReference type="ARBA" id="ARBA00000085"/>
    </source>
</evidence>
<dbReference type="InterPro" id="IPR003661">
    <property type="entry name" value="HisK_dim/P_dom"/>
</dbReference>
<dbReference type="GO" id="GO:0000155">
    <property type="term" value="F:phosphorelay sensor kinase activity"/>
    <property type="evidence" value="ECO:0007669"/>
    <property type="project" value="InterPro"/>
</dbReference>
<dbReference type="SMART" id="SM00342">
    <property type="entry name" value="HTH_ARAC"/>
    <property type="match status" value="1"/>
</dbReference>
<dbReference type="PRINTS" id="PR00344">
    <property type="entry name" value="BCTRLSENSOR"/>
</dbReference>
<dbReference type="SUPFAM" id="SSF46689">
    <property type="entry name" value="Homeodomain-like"/>
    <property type="match status" value="1"/>
</dbReference>
<dbReference type="InterPro" id="IPR011006">
    <property type="entry name" value="CheY-like_superfamily"/>
</dbReference>
<dbReference type="Gene3D" id="2.60.40.10">
    <property type="entry name" value="Immunoglobulins"/>
    <property type="match status" value="1"/>
</dbReference>
<feature type="domain" description="Response regulatory" evidence="11">
    <location>
        <begin position="1063"/>
        <end position="1178"/>
    </location>
</feature>
<keyword evidence="12" id="KW-0418">Kinase</keyword>
<evidence type="ECO:0000256" key="5">
    <source>
        <dbReference type="ARBA" id="ARBA00023125"/>
    </source>
</evidence>
<dbReference type="SUPFAM" id="SSF55874">
    <property type="entry name" value="ATPase domain of HSP90 chaperone/DNA topoisomerase II/histidine kinase"/>
    <property type="match status" value="1"/>
</dbReference>
<dbReference type="EMBL" id="CP033928">
    <property type="protein sequence ID" value="AZA62787.1"/>
    <property type="molecule type" value="Genomic_DNA"/>
</dbReference>
<dbReference type="Gene3D" id="1.10.287.130">
    <property type="match status" value="1"/>
</dbReference>
<dbReference type="GO" id="GO:0043565">
    <property type="term" value="F:sequence-specific DNA binding"/>
    <property type="evidence" value="ECO:0007669"/>
    <property type="project" value="InterPro"/>
</dbReference>
<dbReference type="Pfam" id="PF02518">
    <property type="entry name" value="HATPase_c"/>
    <property type="match status" value="1"/>
</dbReference>
<dbReference type="InterPro" id="IPR005467">
    <property type="entry name" value="His_kinase_dom"/>
</dbReference>
<dbReference type="SUPFAM" id="SSF47384">
    <property type="entry name" value="Homodimeric domain of signal transducing histidine kinase"/>
    <property type="match status" value="1"/>
</dbReference>
<dbReference type="Pfam" id="PF07495">
    <property type="entry name" value="Y_Y_Y"/>
    <property type="match status" value="1"/>
</dbReference>
<keyword evidence="4" id="KW-0805">Transcription regulation</keyword>
<sequence length="1315" mass="151338">MIFHYWNCIFQNSILQIQRRNLFMIKFLLSISLYLFGLQLFFSQNIRHLSVDDGLPQSFVSALEQDEEGFVWIGTRNGLSRYDGQNFKTFQHHFNTNNSLASNTIDYLRKGRRNGLWIKYETAGIDYFDTSSGKITHIINTAFLEKNNIDIHRKSWLVTQDGYLWFKTIKNELFSFDIQKKILSRRNLNFNSDDIIYNILEDKNKNIWVLTQKSLKIFDKKKNSFTDIHIPYKMFADKLYQNNIEAVLFHQSKNGELMWADKDRFYFFDPVKKTFRNEKLPFSSIYTIKLLSTDIQGKEYFVADNAIYCYDKALGFTKIAAVNLEQNRPPQAFLVDNSGLLWIGGDAEGIYTVDPKLNFRSFSFEKDFATDLLKNYYGVSLNDFFNWPELNGILPASYFLRSATTPNKNWIALNRIVSYYDHLQKEILRLPELPKIKGEPFAPIKGISLYAESPIVIDELNNIYLFQQSKWKFLFSLKNFNANIKTANIYFDFKTKILWVITESHGILKVNLETQKIYHSKNNTKSLPVNHLISLVPDQKNDDILWIGSNDGLIRYSKKNNKGKIFSGKDGFPDNVIYSILPDKSGNLWMGTNKGLLKFDPVTYKVRTFTRSHGLENIEFNRFHQLMRPNGKMAFGGAKSGVVFSPEDIKNDHFSPPTVITQIALNNENIDLTDRNLNPLNQIEELSVDYFENTVSINFAALQYDDSKQIRYRYRLKGYQDEWIFAGNNAEAVFTKLPPGNYIFQVNATNTTGNWSKLIKSLTIKVTPPWWKTWWAITLYVILLIGGIFWLIRFKINQEIIKNSIKLKQKEAHELRRLDKIKTKFFANIAHEFRTPLSLIVGPAEQLKSVESQSEKEILFGTIKKNTNSLIQLTDQLIDVAKLEAGILKPHFVWGDVVPVISNIVNAFLETASEKAIALSLESPDKAEFLFSINTLDRILYNLISNSIKFCEHGDTITVKVDKEINGLSIQVIDSGAGIPENEQSEIFERYFKGSNQNQLQGNGLGLSLVKELVDLHHGTINMTSSTQNPSGTTFSVWLPFEAQKDHLAEKAEHQENSEEKATILIVEDHEELAQFIAGNLAGSYHVLTAENGKKALEITLEKMPNLIVSDVAMSEMDGFEFCKALKSDVTINHIPIIMLTAKADAESKLEGLSYGANDYVVKPFSVEELKLRIENLLNLQNRQYEYFQKQLLQPQINIAESETKQPDSTNNLHKEFLNRIYEIIAENLDNSNFSVDELASELSMSRTSLHRKVKMMFNIPTGEIIKIYRLKKAAELLKQNYSISEVAYMTGFNSPSYFTKCFKEYFGKTPNTYH</sequence>
<feature type="transmembrane region" description="Helical" evidence="8">
    <location>
        <begin position="774"/>
        <end position="792"/>
    </location>
</feature>
<gene>
    <name evidence="12" type="ORF">EG340_17960</name>
</gene>
<name>A0A3G6N5M7_9FLAO</name>
<evidence type="ECO:0000256" key="4">
    <source>
        <dbReference type="ARBA" id="ARBA00023015"/>
    </source>
</evidence>
<dbReference type="PANTHER" id="PTHR43547">
    <property type="entry name" value="TWO-COMPONENT HISTIDINE KINASE"/>
    <property type="match status" value="1"/>
</dbReference>
<dbReference type="Proteomes" id="UP000269076">
    <property type="component" value="Chromosome"/>
</dbReference>
<evidence type="ECO:0000259" key="9">
    <source>
        <dbReference type="PROSITE" id="PS01124"/>
    </source>
</evidence>
<organism evidence="12 13">
    <name type="scientific">Chryseobacterium indoltheticum</name>
    <dbReference type="NCBI Taxonomy" id="254"/>
    <lineage>
        <taxon>Bacteria</taxon>
        <taxon>Pseudomonadati</taxon>
        <taxon>Bacteroidota</taxon>
        <taxon>Flavobacteriia</taxon>
        <taxon>Flavobacteriales</taxon>
        <taxon>Weeksellaceae</taxon>
        <taxon>Chryseobacterium group</taxon>
        <taxon>Chryseobacterium</taxon>
    </lineage>
</organism>
<evidence type="ECO:0000256" key="2">
    <source>
        <dbReference type="ARBA" id="ARBA00012438"/>
    </source>
</evidence>
<dbReference type="InterPro" id="IPR011123">
    <property type="entry name" value="Y_Y_Y"/>
</dbReference>
<dbReference type="Pfam" id="PF00512">
    <property type="entry name" value="HisKA"/>
    <property type="match status" value="1"/>
</dbReference>
<evidence type="ECO:0000259" key="11">
    <source>
        <dbReference type="PROSITE" id="PS50110"/>
    </source>
</evidence>
<keyword evidence="8" id="KW-0472">Membrane</keyword>
<keyword evidence="8" id="KW-0812">Transmembrane</keyword>
<dbReference type="InterPro" id="IPR001789">
    <property type="entry name" value="Sig_transdc_resp-reg_receiver"/>
</dbReference>
<keyword evidence="3 7" id="KW-0597">Phosphoprotein</keyword>
<dbReference type="PROSITE" id="PS50109">
    <property type="entry name" value="HIS_KIN"/>
    <property type="match status" value="1"/>
</dbReference>
<reference evidence="12 13" key="1">
    <citation type="submission" date="2018-11" db="EMBL/GenBank/DDBJ databases">
        <title>Proposal to divide the Flavobacteriaceae and reorganize its genera based on Amino Acid Identity values calculated from whole genome sequences.</title>
        <authorList>
            <person name="Nicholson A.C."/>
            <person name="Gulvik C.A."/>
            <person name="Whitney A.M."/>
            <person name="Humrighouse B.W."/>
            <person name="Bell M."/>
            <person name="Holmes B."/>
            <person name="Steigerwalt A."/>
            <person name="Villarma A."/>
            <person name="Sheth M."/>
            <person name="Batra D."/>
            <person name="Pryor J."/>
            <person name="Bernardet J.-F."/>
            <person name="Hugo C."/>
            <person name="Kampfer P."/>
            <person name="Newman J."/>
            <person name="Mcquiston J.R."/>
        </authorList>
    </citation>
    <scope>NUCLEOTIDE SEQUENCE [LARGE SCALE GENOMIC DNA]</scope>
    <source>
        <strain evidence="12 13">G0211</strain>
    </source>
</reference>
<keyword evidence="8" id="KW-1133">Transmembrane helix</keyword>
<dbReference type="InterPro" id="IPR036890">
    <property type="entry name" value="HATPase_C_sf"/>
</dbReference>
<dbReference type="Pfam" id="PF00072">
    <property type="entry name" value="Response_reg"/>
    <property type="match status" value="1"/>
</dbReference>
<evidence type="ECO:0000259" key="10">
    <source>
        <dbReference type="PROSITE" id="PS50109"/>
    </source>
</evidence>
<evidence type="ECO:0000256" key="6">
    <source>
        <dbReference type="ARBA" id="ARBA00023163"/>
    </source>
</evidence>
<feature type="modified residue" description="4-aspartylphosphate" evidence="7">
    <location>
        <position position="1111"/>
    </location>
</feature>
<evidence type="ECO:0000256" key="3">
    <source>
        <dbReference type="ARBA" id="ARBA00022553"/>
    </source>
</evidence>
<protein>
    <recommendedName>
        <fullName evidence="2">histidine kinase</fullName>
        <ecNumber evidence="2">2.7.13.3</ecNumber>
    </recommendedName>
</protein>
<dbReference type="PROSITE" id="PS00041">
    <property type="entry name" value="HTH_ARAC_FAMILY_1"/>
    <property type="match status" value="1"/>
</dbReference>
<dbReference type="PROSITE" id="PS50110">
    <property type="entry name" value="RESPONSE_REGULATORY"/>
    <property type="match status" value="1"/>
</dbReference>
<dbReference type="SUPFAM" id="SSF52172">
    <property type="entry name" value="CheY-like"/>
    <property type="match status" value="1"/>
</dbReference>
<dbReference type="InterPro" id="IPR011110">
    <property type="entry name" value="Reg_prop"/>
</dbReference>
<dbReference type="InterPro" id="IPR018062">
    <property type="entry name" value="HTH_AraC-typ_CS"/>
</dbReference>
<evidence type="ECO:0000256" key="8">
    <source>
        <dbReference type="SAM" id="Phobius"/>
    </source>
</evidence>
<dbReference type="InterPro" id="IPR018060">
    <property type="entry name" value="HTH_AraC"/>
</dbReference>
<dbReference type="GO" id="GO:0003700">
    <property type="term" value="F:DNA-binding transcription factor activity"/>
    <property type="evidence" value="ECO:0007669"/>
    <property type="project" value="InterPro"/>
</dbReference>
<dbReference type="InterPro" id="IPR015943">
    <property type="entry name" value="WD40/YVTN_repeat-like_dom_sf"/>
</dbReference>
<dbReference type="PROSITE" id="PS01124">
    <property type="entry name" value="HTH_ARAC_FAMILY_2"/>
    <property type="match status" value="1"/>
</dbReference>
<keyword evidence="5" id="KW-0238">DNA-binding</keyword>
<comment type="catalytic activity">
    <reaction evidence="1">
        <text>ATP + protein L-histidine = ADP + protein N-phospho-L-histidine.</text>
        <dbReference type="EC" id="2.7.13.3"/>
    </reaction>
</comment>
<dbReference type="Pfam" id="PF07494">
    <property type="entry name" value="Reg_prop"/>
    <property type="match status" value="2"/>
</dbReference>
<accession>A0A3G6N5M7</accession>
<dbReference type="CDD" id="cd00082">
    <property type="entry name" value="HisKA"/>
    <property type="match status" value="1"/>
</dbReference>
<dbReference type="Gene3D" id="3.30.565.10">
    <property type="entry name" value="Histidine kinase-like ATPase, C-terminal domain"/>
    <property type="match status" value="1"/>
</dbReference>
<keyword evidence="12" id="KW-0808">Transferase</keyword>
<dbReference type="InterPro" id="IPR004358">
    <property type="entry name" value="Sig_transdc_His_kin-like_C"/>
</dbReference>
<dbReference type="Gene3D" id="3.40.50.2300">
    <property type="match status" value="1"/>
</dbReference>
<proteinExistence type="predicted"/>
<dbReference type="InterPro" id="IPR013783">
    <property type="entry name" value="Ig-like_fold"/>
</dbReference>
<dbReference type="EC" id="2.7.13.3" evidence="2"/>
<dbReference type="SMART" id="SM00388">
    <property type="entry name" value="HisKA"/>
    <property type="match status" value="1"/>
</dbReference>
<dbReference type="CDD" id="cd00075">
    <property type="entry name" value="HATPase"/>
    <property type="match status" value="1"/>
</dbReference>
<dbReference type="InterPro" id="IPR003594">
    <property type="entry name" value="HATPase_dom"/>
</dbReference>
<keyword evidence="6" id="KW-0804">Transcription</keyword>
<dbReference type="Pfam" id="PF12833">
    <property type="entry name" value="HTH_18"/>
    <property type="match status" value="1"/>
</dbReference>
<feature type="transmembrane region" description="Helical" evidence="8">
    <location>
        <begin position="21"/>
        <end position="42"/>
    </location>
</feature>
<dbReference type="InterPro" id="IPR036097">
    <property type="entry name" value="HisK_dim/P_sf"/>
</dbReference>
<evidence type="ECO:0000256" key="7">
    <source>
        <dbReference type="PROSITE-ProRule" id="PRU00169"/>
    </source>
</evidence>
<dbReference type="SUPFAM" id="SSF63829">
    <property type="entry name" value="Calcium-dependent phosphotriesterase"/>
    <property type="match status" value="1"/>
</dbReference>
<dbReference type="Gene3D" id="1.10.10.60">
    <property type="entry name" value="Homeodomain-like"/>
    <property type="match status" value="1"/>
</dbReference>
<dbReference type="InterPro" id="IPR011047">
    <property type="entry name" value="Quinoprotein_ADH-like_sf"/>
</dbReference>
<feature type="domain" description="Histidine kinase" evidence="10">
    <location>
        <begin position="828"/>
        <end position="1043"/>
    </location>
</feature>
<feature type="domain" description="HTH araC/xylS-type" evidence="9">
    <location>
        <begin position="1219"/>
        <end position="1315"/>
    </location>
</feature>
<dbReference type="FunFam" id="2.60.40.10:FF:000791">
    <property type="entry name" value="Two-component system sensor histidine kinase/response regulator"/>
    <property type="match status" value="1"/>
</dbReference>
<dbReference type="SMART" id="SM00448">
    <property type="entry name" value="REC"/>
    <property type="match status" value="1"/>
</dbReference>